<gene>
    <name evidence="1" type="ORF">V2W30_22635</name>
</gene>
<sequence>MTVAEVVSLLSILYGVALIYVPAALILAGLMGVVAAERKLAPRRSTHRKGAPS</sequence>
<name>A0ACD5AF64_9ACTN</name>
<evidence type="ECO:0000313" key="2">
    <source>
        <dbReference type="Proteomes" id="UP001432251"/>
    </source>
</evidence>
<reference evidence="1" key="1">
    <citation type="journal article" date="2025" name="Int. J. Syst. Evol. Microbiol.">
        <title>Streptomyces citrinus sp. nov., with yellow diffusible pigment.</title>
        <authorList>
            <person name="He Y."/>
            <person name="Yang E."/>
            <person name="Xu J."/>
            <person name="Sun Y."/>
            <person name="Sun L."/>
        </authorList>
    </citation>
    <scope>NUCLEOTIDE SEQUENCE</scope>
    <source>
        <strain evidence="1">Q6</strain>
    </source>
</reference>
<evidence type="ECO:0000313" key="1">
    <source>
        <dbReference type="EMBL" id="WWQ65846.1"/>
    </source>
</evidence>
<dbReference type="EMBL" id="CP146022">
    <property type="protein sequence ID" value="WWQ65846.1"/>
    <property type="molecule type" value="Genomic_DNA"/>
</dbReference>
<proteinExistence type="predicted"/>
<organism evidence="1 2">
    <name type="scientific">Streptomyces citrinus</name>
    <dbReference type="NCBI Taxonomy" id="3118173"/>
    <lineage>
        <taxon>Bacteria</taxon>
        <taxon>Bacillati</taxon>
        <taxon>Actinomycetota</taxon>
        <taxon>Actinomycetes</taxon>
        <taxon>Kitasatosporales</taxon>
        <taxon>Streptomycetaceae</taxon>
        <taxon>Streptomyces</taxon>
    </lineage>
</organism>
<protein>
    <submittedName>
        <fullName evidence="1">Uncharacterized protein</fullName>
    </submittedName>
</protein>
<accession>A0ACD5AF64</accession>
<keyword evidence="2" id="KW-1185">Reference proteome</keyword>
<dbReference type="Proteomes" id="UP001432251">
    <property type="component" value="Chromosome"/>
</dbReference>